<comment type="caution">
    <text evidence="1">The sequence shown here is derived from an EMBL/GenBank/DDBJ whole genome shotgun (WGS) entry which is preliminary data.</text>
</comment>
<dbReference type="EMBL" id="BMYS01000020">
    <property type="protein sequence ID" value="GGW93284.1"/>
    <property type="molecule type" value="Genomic_DNA"/>
</dbReference>
<dbReference type="AlphaFoldDB" id="A0A918JNQ9"/>
<evidence type="ECO:0000313" key="2">
    <source>
        <dbReference type="Proteomes" id="UP000608345"/>
    </source>
</evidence>
<dbReference type="Proteomes" id="UP000608345">
    <property type="component" value="Unassembled WGS sequence"/>
</dbReference>
<reference evidence="1" key="1">
    <citation type="journal article" date="2014" name="Int. J. Syst. Evol. Microbiol.">
        <title>Complete genome sequence of Corynebacterium casei LMG S-19264T (=DSM 44701T), isolated from a smear-ripened cheese.</title>
        <authorList>
            <consortium name="US DOE Joint Genome Institute (JGI-PGF)"/>
            <person name="Walter F."/>
            <person name="Albersmeier A."/>
            <person name="Kalinowski J."/>
            <person name="Ruckert C."/>
        </authorList>
    </citation>
    <scope>NUCLEOTIDE SEQUENCE</scope>
    <source>
        <strain evidence="1">KCTC 23732</strain>
    </source>
</reference>
<keyword evidence="2" id="KW-1185">Reference proteome</keyword>
<reference evidence="1" key="2">
    <citation type="submission" date="2020-09" db="EMBL/GenBank/DDBJ databases">
        <authorList>
            <person name="Sun Q."/>
            <person name="Kim S."/>
        </authorList>
    </citation>
    <scope>NUCLEOTIDE SEQUENCE</scope>
    <source>
        <strain evidence="1">KCTC 23732</strain>
    </source>
</reference>
<name>A0A918JNQ9_9BURK</name>
<evidence type="ECO:0000313" key="1">
    <source>
        <dbReference type="EMBL" id="GGW93284.1"/>
    </source>
</evidence>
<sequence length="274" mass="30591">MKRKLLTLTMVGVAVVLSGCDTMNQNGGSLGSLNFLSTDGEKKTINTTPIKIKVPDDAGILRKNSNTIVGDLIIPNLSVTHIPNASYSRVFVENKTDKDFVVHARNDNGIAGSGIKYNISYEMLPGKGNAYQVVLTPNFKTEYQQGLIGKFPLPNFTEEAMREYLRAFSLIYKFEVDSKYNSESTMANFMRMATVQPNTRGMADPVTGKIFNQYFETEYQGKAAGYFVEVFPYRDGSKAVIYMELPTVETSSNEVDFEIIIKDLKSEMDRIVNS</sequence>
<accession>A0A918JNQ9</accession>
<proteinExistence type="predicted"/>
<organism evidence="1 2">
    <name type="scientific">Advenella faeciporci</name>
    <dbReference type="NCBI Taxonomy" id="797535"/>
    <lineage>
        <taxon>Bacteria</taxon>
        <taxon>Pseudomonadati</taxon>
        <taxon>Pseudomonadota</taxon>
        <taxon>Betaproteobacteria</taxon>
        <taxon>Burkholderiales</taxon>
        <taxon>Alcaligenaceae</taxon>
    </lineage>
</organism>
<protein>
    <recommendedName>
        <fullName evidence="3">Lipoprotein</fullName>
    </recommendedName>
</protein>
<gene>
    <name evidence="1" type="ORF">GCM10011450_24100</name>
</gene>
<evidence type="ECO:0008006" key="3">
    <source>
        <dbReference type="Google" id="ProtNLM"/>
    </source>
</evidence>
<dbReference type="PROSITE" id="PS51257">
    <property type="entry name" value="PROKAR_LIPOPROTEIN"/>
    <property type="match status" value="1"/>
</dbReference>
<dbReference type="RefSeq" id="WP_189385758.1">
    <property type="nucleotide sequence ID" value="NZ_BAABFY010000046.1"/>
</dbReference>